<comment type="cofactor">
    <cofactor evidence="15">
        <name>Mg(2+)</name>
        <dbReference type="ChEBI" id="CHEBI:18420"/>
    </cofactor>
    <text evidence="15">Binds 2 magnesium ions per subunit.</text>
</comment>
<protein>
    <recommendedName>
        <fullName evidence="15">DNA polymerase IV</fullName>
        <shortName evidence="15">Pol IV</shortName>
        <ecNumber evidence="15">2.7.7.7</ecNumber>
    </recommendedName>
</protein>
<dbReference type="Pfam" id="PF21999">
    <property type="entry name" value="IMS_HHH_1"/>
    <property type="match status" value="1"/>
</dbReference>
<dbReference type="AlphaFoldDB" id="A0A1X7AR14"/>
<feature type="active site" evidence="15">
    <location>
        <position position="76"/>
    </location>
</feature>
<evidence type="ECO:0000256" key="2">
    <source>
        <dbReference type="ARBA" id="ARBA00010945"/>
    </source>
</evidence>
<dbReference type="GO" id="GO:0009432">
    <property type="term" value="P:SOS response"/>
    <property type="evidence" value="ECO:0007669"/>
    <property type="project" value="TreeGrafter"/>
</dbReference>
<dbReference type="Pfam" id="PF00817">
    <property type="entry name" value="IMS"/>
    <property type="match status" value="1"/>
</dbReference>
<keyword evidence="8 15" id="KW-0479">Metal-binding</keyword>
<keyword evidence="10 15" id="KW-0460">Magnesium</keyword>
<dbReference type="PROSITE" id="PS50173">
    <property type="entry name" value="UMUC"/>
    <property type="match status" value="1"/>
</dbReference>
<keyword evidence="9 15" id="KW-0227">DNA damage</keyword>
<dbReference type="SUPFAM" id="SSF56672">
    <property type="entry name" value="DNA/RNA polymerases"/>
    <property type="match status" value="1"/>
</dbReference>
<dbReference type="CDD" id="cd03586">
    <property type="entry name" value="PolY_Pol_IV_kappa"/>
    <property type="match status" value="1"/>
</dbReference>
<comment type="catalytic activity">
    <reaction evidence="14 15">
        <text>DNA(n) + a 2'-deoxyribonucleoside 5'-triphosphate = DNA(n+1) + diphosphate</text>
        <dbReference type="Rhea" id="RHEA:22508"/>
        <dbReference type="Rhea" id="RHEA-COMP:17339"/>
        <dbReference type="Rhea" id="RHEA-COMP:17340"/>
        <dbReference type="ChEBI" id="CHEBI:33019"/>
        <dbReference type="ChEBI" id="CHEBI:61560"/>
        <dbReference type="ChEBI" id="CHEBI:173112"/>
        <dbReference type="EC" id="2.7.7.7"/>
    </reaction>
</comment>
<dbReference type="InterPro" id="IPR022880">
    <property type="entry name" value="DNApol_IV"/>
</dbReference>
<dbReference type="InterPro" id="IPR050116">
    <property type="entry name" value="DNA_polymerase-Y"/>
</dbReference>
<keyword evidence="6 15" id="KW-0548">Nucleotidyltransferase</keyword>
<evidence type="ECO:0000256" key="14">
    <source>
        <dbReference type="ARBA" id="ARBA00049244"/>
    </source>
</evidence>
<evidence type="ECO:0000256" key="7">
    <source>
        <dbReference type="ARBA" id="ARBA00022705"/>
    </source>
</evidence>
<accession>A0A1X7AR14</accession>
<dbReference type="InterPro" id="IPR017961">
    <property type="entry name" value="DNA_pol_Y-fam_little_finger"/>
</dbReference>
<dbReference type="Proteomes" id="UP000196573">
    <property type="component" value="Unassembled WGS sequence"/>
</dbReference>
<dbReference type="Gene3D" id="3.30.70.270">
    <property type="match status" value="1"/>
</dbReference>
<dbReference type="NCBIfam" id="NF002677">
    <property type="entry name" value="PRK02406.1"/>
    <property type="match status" value="1"/>
</dbReference>
<dbReference type="Gene3D" id="3.30.1490.100">
    <property type="entry name" value="DNA polymerase, Y-family, little finger domain"/>
    <property type="match status" value="1"/>
</dbReference>
<dbReference type="GO" id="GO:0006261">
    <property type="term" value="P:DNA-templated DNA replication"/>
    <property type="evidence" value="ECO:0007669"/>
    <property type="project" value="UniProtKB-UniRule"/>
</dbReference>
<feature type="binding site" evidence="15">
    <location>
        <position position="75"/>
    </location>
    <ligand>
        <name>Mg(2+)</name>
        <dbReference type="ChEBI" id="CHEBI:18420"/>
    </ligand>
</feature>
<dbReference type="PANTHER" id="PTHR11076">
    <property type="entry name" value="DNA REPAIR POLYMERASE UMUC / TRANSFERASE FAMILY MEMBER"/>
    <property type="match status" value="1"/>
</dbReference>
<dbReference type="GO" id="GO:0003887">
    <property type="term" value="F:DNA-directed DNA polymerase activity"/>
    <property type="evidence" value="ECO:0007669"/>
    <property type="project" value="UniProtKB-UniRule"/>
</dbReference>
<evidence type="ECO:0000256" key="10">
    <source>
        <dbReference type="ARBA" id="ARBA00022842"/>
    </source>
</evidence>
<feature type="site" description="Substrate discrimination" evidence="15">
    <location>
        <position position="1"/>
    </location>
</feature>
<dbReference type="GO" id="GO:0003684">
    <property type="term" value="F:damaged DNA binding"/>
    <property type="evidence" value="ECO:0007669"/>
    <property type="project" value="InterPro"/>
</dbReference>
<keyword evidence="7 15" id="KW-0235">DNA replication</keyword>
<comment type="similarity">
    <text evidence="2 15">Belongs to the DNA polymerase type-Y family.</text>
</comment>
<gene>
    <name evidence="15 17" type="primary">dinB</name>
    <name evidence="17" type="ORF">EHSB41UT_04383</name>
</gene>
<dbReference type="InterPro" id="IPR043502">
    <property type="entry name" value="DNA/RNA_pol_sf"/>
</dbReference>
<keyword evidence="13 15" id="KW-0234">DNA repair</keyword>
<keyword evidence="4 15" id="KW-0963">Cytoplasm</keyword>
<dbReference type="HAMAP" id="MF_01113">
    <property type="entry name" value="DNApol_IV"/>
    <property type="match status" value="1"/>
</dbReference>
<evidence type="ECO:0000256" key="8">
    <source>
        <dbReference type="ARBA" id="ARBA00022723"/>
    </source>
</evidence>
<dbReference type="Gene3D" id="1.10.150.20">
    <property type="entry name" value="5' to 3' exonuclease, C-terminal subdomain"/>
    <property type="match status" value="1"/>
</dbReference>
<dbReference type="FunFam" id="1.10.150.20:FF:000019">
    <property type="entry name" value="DNA polymerase IV"/>
    <property type="match status" value="1"/>
</dbReference>
<evidence type="ECO:0000256" key="3">
    <source>
        <dbReference type="ARBA" id="ARBA00022457"/>
    </source>
</evidence>
<dbReference type="InterPro" id="IPR036775">
    <property type="entry name" value="DNA_pol_Y-fam_lit_finger_sf"/>
</dbReference>
<evidence type="ECO:0000256" key="15">
    <source>
        <dbReference type="HAMAP-Rule" id="MF_01113"/>
    </source>
</evidence>
<evidence type="ECO:0000313" key="18">
    <source>
        <dbReference type="Proteomes" id="UP000196573"/>
    </source>
</evidence>
<comment type="caution">
    <text evidence="15">Lacks conserved residue(s) required for the propagation of feature annotation.</text>
</comment>
<dbReference type="Gene3D" id="3.40.1170.60">
    <property type="match status" value="1"/>
</dbReference>
<keyword evidence="12 15" id="KW-0238">DNA-binding</keyword>
<sequence>MAVGGTPEKRGVIATCNYEAREYGVRSAMASAYAQRICPQLIIIKPRFELYREVSRQLHSIFADYTDQIEPLSLDEAFLDVTDSDNCRGSATLMAREIRQRAKELTGITVSAGVAPNKFLAKIASDWNKPDGLKVITPDEIDDFVRELPVKRLFGVGKRTAERMSKLGIETCSDLRSWDLVSLNKRFGSFGERLYQLARGIDNRPVVTSHRRKSLSVEHTFDSDLPDEDAVLAQVPELLEELSGRYQKIRNEYAITKRFVKVKFGDFTQTTMEELCALSEKEPFAVEPYRRLMQKAWERGEKTVRLLGAGVRLHDLKARDSVTQLELFEQK</sequence>
<dbReference type="EC" id="2.7.7.7" evidence="15"/>
<dbReference type="GO" id="GO:0005829">
    <property type="term" value="C:cytosol"/>
    <property type="evidence" value="ECO:0007669"/>
    <property type="project" value="TreeGrafter"/>
</dbReference>
<evidence type="ECO:0000259" key="16">
    <source>
        <dbReference type="PROSITE" id="PS50173"/>
    </source>
</evidence>
<dbReference type="InterPro" id="IPR043128">
    <property type="entry name" value="Rev_trsase/Diguanyl_cyclase"/>
</dbReference>
<comment type="subunit">
    <text evidence="15">Monomer.</text>
</comment>
<dbReference type="GO" id="GO:0042276">
    <property type="term" value="P:error-prone translesion synthesis"/>
    <property type="evidence" value="ECO:0007669"/>
    <property type="project" value="TreeGrafter"/>
</dbReference>
<evidence type="ECO:0000256" key="9">
    <source>
        <dbReference type="ARBA" id="ARBA00022763"/>
    </source>
</evidence>
<feature type="domain" description="UmuC" evidence="16">
    <location>
        <begin position="1"/>
        <end position="157"/>
    </location>
</feature>
<dbReference type="Pfam" id="PF11799">
    <property type="entry name" value="IMS_C"/>
    <property type="match status" value="1"/>
</dbReference>
<dbReference type="EMBL" id="FWPT01000013">
    <property type="protein sequence ID" value="SMA50572.1"/>
    <property type="molecule type" value="Genomic_DNA"/>
</dbReference>
<dbReference type="GO" id="GO:0000287">
    <property type="term" value="F:magnesium ion binding"/>
    <property type="evidence" value="ECO:0007669"/>
    <property type="project" value="UniProtKB-UniRule"/>
</dbReference>
<keyword evidence="11 15" id="KW-0239">DNA-directed DNA polymerase</keyword>
<keyword evidence="5 15" id="KW-0808">Transferase</keyword>
<evidence type="ECO:0000256" key="6">
    <source>
        <dbReference type="ARBA" id="ARBA00022695"/>
    </source>
</evidence>
<evidence type="ECO:0000256" key="11">
    <source>
        <dbReference type="ARBA" id="ARBA00022932"/>
    </source>
</evidence>
<comment type="function">
    <text evidence="15">Poorly processive, error-prone DNA polymerase involved in untargeted mutagenesis. Copies undamaged DNA at stalled replication forks, which arise in vivo from mismatched or misaligned primer ends. These misaligned primers can be extended by PolIV. Exhibits no 3'-5' exonuclease (proofreading) activity. May be involved in translesional synthesis, in conjunction with the beta clamp from PolIII.</text>
</comment>
<evidence type="ECO:0000256" key="13">
    <source>
        <dbReference type="ARBA" id="ARBA00023204"/>
    </source>
</evidence>
<dbReference type="SUPFAM" id="SSF100879">
    <property type="entry name" value="Lesion bypass DNA polymerase (Y-family), little finger domain"/>
    <property type="match status" value="1"/>
</dbReference>
<comment type="subcellular location">
    <subcellularLocation>
        <location evidence="1 15">Cytoplasm</location>
    </subcellularLocation>
</comment>
<evidence type="ECO:0000256" key="1">
    <source>
        <dbReference type="ARBA" id="ARBA00004496"/>
    </source>
</evidence>
<evidence type="ECO:0000256" key="12">
    <source>
        <dbReference type="ARBA" id="ARBA00023125"/>
    </source>
</evidence>
<dbReference type="InterPro" id="IPR001126">
    <property type="entry name" value="UmuC"/>
</dbReference>
<evidence type="ECO:0000256" key="4">
    <source>
        <dbReference type="ARBA" id="ARBA00022490"/>
    </source>
</evidence>
<organism evidence="17 18">
    <name type="scientific">Parendozoicomonas haliclonae</name>
    <dbReference type="NCBI Taxonomy" id="1960125"/>
    <lineage>
        <taxon>Bacteria</taxon>
        <taxon>Pseudomonadati</taxon>
        <taxon>Pseudomonadota</taxon>
        <taxon>Gammaproteobacteria</taxon>
        <taxon>Oceanospirillales</taxon>
        <taxon>Endozoicomonadaceae</taxon>
        <taxon>Parendozoicomonas</taxon>
    </lineage>
</organism>
<dbReference type="GO" id="GO:0006281">
    <property type="term" value="P:DNA repair"/>
    <property type="evidence" value="ECO:0007669"/>
    <property type="project" value="UniProtKB-UniRule"/>
</dbReference>
<evidence type="ECO:0000256" key="5">
    <source>
        <dbReference type="ARBA" id="ARBA00022679"/>
    </source>
</evidence>
<dbReference type="InterPro" id="IPR053848">
    <property type="entry name" value="IMS_HHH_1"/>
</dbReference>
<name>A0A1X7AR14_9GAMM</name>
<dbReference type="PANTHER" id="PTHR11076:SF33">
    <property type="entry name" value="DNA POLYMERASE KAPPA"/>
    <property type="match status" value="1"/>
</dbReference>
<proteinExistence type="inferred from homology"/>
<evidence type="ECO:0000313" key="17">
    <source>
        <dbReference type="EMBL" id="SMA50572.1"/>
    </source>
</evidence>
<keyword evidence="18" id="KW-1185">Reference proteome</keyword>
<reference evidence="17 18" key="1">
    <citation type="submission" date="2017-03" db="EMBL/GenBank/DDBJ databases">
        <authorList>
            <person name="Afonso C.L."/>
            <person name="Miller P.J."/>
            <person name="Scott M.A."/>
            <person name="Spackman E."/>
            <person name="Goraichik I."/>
            <person name="Dimitrov K.M."/>
            <person name="Suarez D.L."/>
            <person name="Swayne D.E."/>
        </authorList>
    </citation>
    <scope>NUCLEOTIDE SEQUENCE [LARGE SCALE GENOMIC DNA]</scope>
    <source>
        <strain evidence="17">SB41UT1</strain>
    </source>
</reference>
<keyword evidence="3 15" id="KW-0515">Mutator protein</keyword>